<dbReference type="CDD" id="cd03360">
    <property type="entry name" value="LbH_AT_putative"/>
    <property type="match status" value="1"/>
</dbReference>
<protein>
    <submittedName>
        <fullName evidence="6">Acetyltransferase</fullName>
    </submittedName>
</protein>
<dbReference type="PANTHER" id="PTHR43300:SF7">
    <property type="entry name" value="UDP-N-ACETYLBACILLOSAMINE N-ACETYLTRANSFERASE"/>
    <property type="match status" value="1"/>
</dbReference>
<feature type="binding site" evidence="4">
    <location>
        <position position="72"/>
    </location>
    <ligand>
        <name>substrate</name>
    </ligand>
</feature>
<dbReference type="Gene3D" id="3.40.50.20">
    <property type="match status" value="1"/>
</dbReference>
<dbReference type="Pfam" id="PF17836">
    <property type="entry name" value="PglD_N"/>
    <property type="match status" value="1"/>
</dbReference>
<dbReference type="GO" id="GO:0016740">
    <property type="term" value="F:transferase activity"/>
    <property type="evidence" value="ECO:0007669"/>
    <property type="project" value="UniProtKB-KW"/>
</dbReference>
<dbReference type="EMBL" id="AP014924">
    <property type="protein sequence ID" value="BAS28219.1"/>
    <property type="molecule type" value="Genomic_DNA"/>
</dbReference>
<reference evidence="7" key="1">
    <citation type="submission" date="2015-07" db="EMBL/GenBank/DDBJ databases">
        <title>Complete genome sequence and phylogenetic analysis of Limnochorda pilosa.</title>
        <authorList>
            <person name="Watanabe M."/>
            <person name="Kojima H."/>
            <person name="Fukui M."/>
        </authorList>
    </citation>
    <scope>NUCLEOTIDE SEQUENCE [LARGE SCALE GENOMIC DNA]</scope>
    <source>
        <strain evidence="7">HC45</strain>
    </source>
</reference>
<dbReference type="KEGG" id="lpil:LIP_2378"/>
<name>A0A0K2SN30_LIMPI</name>
<proteinExistence type="predicted"/>
<feature type="binding site" evidence="4">
    <location>
        <position position="148"/>
    </location>
    <ligand>
        <name>acetyl-CoA</name>
        <dbReference type="ChEBI" id="CHEBI:57288"/>
    </ligand>
</feature>
<dbReference type="AlphaFoldDB" id="A0A0K2SN30"/>
<feature type="binding site" evidence="4">
    <location>
        <position position="169"/>
    </location>
    <ligand>
        <name>acetyl-CoA</name>
        <dbReference type="ChEBI" id="CHEBI:57288"/>
    </ligand>
</feature>
<dbReference type="SUPFAM" id="SSF51161">
    <property type="entry name" value="Trimeric LpxA-like enzymes"/>
    <property type="match status" value="1"/>
</dbReference>
<evidence type="ECO:0000256" key="1">
    <source>
        <dbReference type="ARBA" id="ARBA00022679"/>
    </source>
</evidence>
<keyword evidence="7" id="KW-1185">Reference proteome</keyword>
<dbReference type="InterPro" id="IPR018357">
    <property type="entry name" value="Hexapep_transf_CS"/>
</dbReference>
<dbReference type="InterPro" id="IPR020019">
    <property type="entry name" value="AcTrfase_PglD-like"/>
</dbReference>
<dbReference type="PANTHER" id="PTHR43300">
    <property type="entry name" value="ACETYLTRANSFERASE"/>
    <property type="match status" value="1"/>
</dbReference>
<dbReference type="STRING" id="1555112.LIP_2378"/>
<feature type="domain" description="PglD N-terminal" evidence="5">
    <location>
        <begin position="7"/>
        <end position="84"/>
    </location>
</feature>
<dbReference type="NCBIfam" id="TIGR03570">
    <property type="entry name" value="NeuD_NnaD"/>
    <property type="match status" value="1"/>
</dbReference>
<evidence type="ECO:0000256" key="3">
    <source>
        <dbReference type="PIRSR" id="PIRSR620019-1"/>
    </source>
</evidence>
<gene>
    <name evidence="6" type="ORF">LIP_2378</name>
</gene>
<sequence length="210" mass="21388">MGDRHSLLLLGAGGHGRAVADAASAAGWHIAGFLDDHATEAPWTGASILGAIDTLPTILQAHPEWSVIVTLGDNRERRSVVERFAGIPIRFATVLAPSAYVSPTASVEPGSIVMHHAVVHAGSRIGPHAILNTGATIDHDCEIGEYGHISPGVHLAGTVKVEREAHVGIGASVIPGVRIGARAVVGAGAAVISDVPAGVTVVGVPARPTR</sequence>
<keyword evidence="1 6" id="KW-0808">Transferase</keyword>
<evidence type="ECO:0000259" key="5">
    <source>
        <dbReference type="Pfam" id="PF17836"/>
    </source>
</evidence>
<dbReference type="InterPro" id="IPR050179">
    <property type="entry name" value="Trans_hexapeptide_repeat"/>
</dbReference>
<evidence type="ECO:0000313" key="6">
    <source>
        <dbReference type="EMBL" id="BAS28219.1"/>
    </source>
</evidence>
<evidence type="ECO:0000256" key="2">
    <source>
        <dbReference type="ARBA" id="ARBA00022737"/>
    </source>
</evidence>
<feature type="site" description="Increases basicity of active site His" evidence="3">
    <location>
        <position position="140"/>
    </location>
</feature>
<evidence type="ECO:0000256" key="4">
    <source>
        <dbReference type="PIRSR" id="PIRSR620019-2"/>
    </source>
</evidence>
<dbReference type="Gene3D" id="2.160.10.10">
    <property type="entry name" value="Hexapeptide repeat proteins"/>
    <property type="match status" value="1"/>
</dbReference>
<feature type="binding site" evidence="4">
    <location>
        <begin position="35"/>
        <end position="36"/>
    </location>
    <ligand>
        <name>substrate</name>
    </ligand>
</feature>
<feature type="active site" description="Proton acceptor" evidence="3">
    <location>
        <position position="139"/>
    </location>
</feature>
<organism evidence="6 7">
    <name type="scientific">Limnochorda pilosa</name>
    <dbReference type="NCBI Taxonomy" id="1555112"/>
    <lineage>
        <taxon>Bacteria</taxon>
        <taxon>Bacillati</taxon>
        <taxon>Bacillota</taxon>
        <taxon>Limnochordia</taxon>
        <taxon>Limnochordales</taxon>
        <taxon>Limnochordaceae</taxon>
        <taxon>Limnochorda</taxon>
    </lineage>
</organism>
<dbReference type="PROSITE" id="PS00101">
    <property type="entry name" value="HEXAPEP_TRANSFERASES"/>
    <property type="match status" value="1"/>
</dbReference>
<dbReference type="InterPro" id="IPR011004">
    <property type="entry name" value="Trimer_LpxA-like_sf"/>
</dbReference>
<reference evidence="7" key="2">
    <citation type="journal article" date="2016" name="Int. J. Syst. Evol. Microbiol.">
        <title>Complete genome sequence and cell structure of Limnochorda pilosa, a Gram-negative spore-former within the phylum Firmicutes.</title>
        <authorList>
            <person name="Watanabe M."/>
            <person name="Kojima H."/>
            <person name="Fukui M."/>
        </authorList>
    </citation>
    <scope>NUCLEOTIDE SEQUENCE [LARGE SCALE GENOMIC DNA]</scope>
    <source>
        <strain evidence="7">HC45</strain>
    </source>
</reference>
<dbReference type="InterPro" id="IPR041561">
    <property type="entry name" value="PglD_N"/>
</dbReference>
<evidence type="ECO:0000313" key="7">
    <source>
        <dbReference type="Proteomes" id="UP000065807"/>
    </source>
</evidence>
<accession>A0A0K2SN30</accession>
<keyword evidence="2" id="KW-0677">Repeat</keyword>
<dbReference type="Proteomes" id="UP000065807">
    <property type="component" value="Chromosome"/>
</dbReference>